<organism evidence="4 5">
    <name type="scientific">Clostridium omnivorum</name>
    <dbReference type="NCBI Taxonomy" id="1604902"/>
    <lineage>
        <taxon>Bacteria</taxon>
        <taxon>Bacillati</taxon>
        <taxon>Bacillota</taxon>
        <taxon>Clostridia</taxon>
        <taxon>Eubacteriales</taxon>
        <taxon>Clostridiaceae</taxon>
        <taxon>Clostridium</taxon>
    </lineage>
</organism>
<feature type="region of interest" description="Disordered" evidence="1">
    <location>
        <begin position="23"/>
        <end position="55"/>
    </location>
</feature>
<name>A0ABQ5N141_9CLOT</name>
<feature type="domain" description="NodB homology" evidence="3">
    <location>
        <begin position="152"/>
        <end position="333"/>
    </location>
</feature>
<evidence type="ECO:0000256" key="1">
    <source>
        <dbReference type="SAM" id="MobiDB-lite"/>
    </source>
</evidence>
<protein>
    <recommendedName>
        <fullName evidence="3">NodB homology domain-containing protein</fullName>
    </recommendedName>
</protein>
<reference evidence="4 5" key="1">
    <citation type="journal article" date="2024" name="Int. J. Syst. Evol. Microbiol.">
        <title>Clostridium omnivorum sp. nov., isolated from anoxic soil under the treatment of reductive soil disinfestation.</title>
        <authorList>
            <person name="Ueki A."/>
            <person name="Tonouchi A."/>
            <person name="Kaku N."/>
            <person name="Honma S."/>
            <person name="Ueki K."/>
        </authorList>
    </citation>
    <scope>NUCLEOTIDE SEQUENCE [LARGE SCALE GENOMIC DNA]</scope>
    <source>
        <strain evidence="4 5">E14</strain>
    </source>
</reference>
<gene>
    <name evidence="4" type="ORF">bsdE14_03240</name>
</gene>
<proteinExistence type="predicted"/>
<accession>A0ABQ5N141</accession>
<feature type="region of interest" description="Disordered" evidence="1">
    <location>
        <begin position="67"/>
        <end position="109"/>
    </location>
</feature>
<feature type="chain" id="PRO_5045237700" description="NodB homology domain-containing protein" evidence="2">
    <location>
        <begin position="20"/>
        <end position="336"/>
    </location>
</feature>
<feature type="compositionally biased region" description="Polar residues" evidence="1">
    <location>
        <begin position="68"/>
        <end position="107"/>
    </location>
</feature>
<keyword evidence="5" id="KW-1185">Reference proteome</keyword>
<feature type="signal peptide" evidence="2">
    <location>
        <begin position="1"/>
        <end position="19"/>
    </location>
</feature>
<comment type="caution">
    <text evidence="4">The sequence shown here is derived from an EMBL/GenBank/DDBJ whole genome shotgun (WGS) entry which is preliminary data.</text>
</comment>
<keyword evidence="2" id="KW-0732">Signal</keyword>
<dbReference type="InterPro" id="IPR011330">
    <property type="entry name" value="Glyco_hydro/deAcase_b/a-brl"/>
</dbReference>
<evidence type="ECO:0000313" key="5">
    <source>
        <dbReference type="Proteomes" id="UP001208567"/>
    </source>
</evidence>
<evidence type="ECO:0000256" key="2">
    <source>
        <dbReference type="SAM" id="SignalP"/>
    </source>
</evidence>
<feature type="compositionally biased region" description="Basic and acidic residues" evidence="1">
    <location>
        <begin position="44"/>
        <end position="55"/>
    </location>
</feature>
<dbReference type="Proteomes" id="UP001208567">
    <property type="component" value="Unassembled WGS sequence"/>
</dbReference>
<evidence type="ECO:0000259" key="3">
    <source>
        <dbReference type="PROSITE" id="PS51677"/>
    </source>
</evidence>
<dbReference type="EMBL" id="BRXR01000001">
    <property type="protein sequence ID" value="GLC28914.1"/>
    <property type="molecule type" value="Genomic_DNA"/>
</dbReference>
<evidence type="ECO:0000313" key="4">
    <source>
        <dbReference type="EMBL" id="GLC28914.1"/>
    </source>
</evidence>
<sequence length="336" mass="37681">MKKLLNIILILILSLNLSACGTSKATYSSNNETKEEALPQAANEDEKRNNESSEQDKAVIRHADIYAKQQQNSNNTEAKDNNSNTLTTPVQKNTKPEVTQNPQQSEVSKLDTRYNEWGNIRNSNHTTPGIPSIIKPWVGKYNVIFTGDTSRKIIYFTFDAGGETGYANQIMDTLCKHGIKATFFVTLPYITKNPDIVRRMVKEGHAVANHTVNHLGLPNLTDEKIKQEYEGVEKEFAKVTGLSMMKCVRPPMGAYSEKSLCVTKQLGYKTVFWSIAYRDYDINNQPSHDEAMSIIQNNHHNGAILLLHLASKTNADTLDEMISFLKSQGYSFGLIS</sequence>
<dbReference type="RefSeq" id="WP_264848189.1">
    <property type="nucleotide sequence ID" value="NZ_BRXR01000001.1"/>
</dbReference>
<dbReference type="PANTHER" id="PTHR10587:SF78">
    <property type="entry name" value="PEPTIDOGLYCAN-N-ACETYLMURAMIC ACID DEACETYLASE PDAA"/>
    <property type="match status" value="1"/>
</dbReference>
<dbReference type="Pfam" id="PF01522">
    <property type="entry name" value="Polysacc_deac_1"/>
    <property type="match status" value="1"/>
</dbReference>
<dbReference type="PROSITE" id="PS51677">
    <property type="entry name" value="NODB"/>
    <property type="match status" value="1"/>
</dbReference>
<dbReference type="InterPro" id="IPR002509">
    <property type="entry name" value="NODB_dom"/>
</dbReference>
<dbReference type="PANTHER" id="PTHR10587">
    <property type="entry name" value="GLYCOSYL TRANSFERASE-RELATED"/>
    <property type="match status" value="1"/>
</dbReference>
<dbReference type="SUPFAM" id="SSF88713">
    <property type="entry name" value="Glycoside hydrolase/deacetylase"/>
    <property type="match status" value="1"/>
</dbReference>
<dbReference type="InterPro" id="IPR050248">
    <property type="entry name" value="Polysacc_deacetylase_ArnD"/>
</dbReference>
<dbReference type="Gene3D" id="3.20.20.370">
    <property type="entry name" value="Glycoside hydrolase/deacetylase"/>
    <property type="match status" value="1"/>
</dbReference>